<dbReference type="InterPro" id="IPR012349">
    <property type="entry name" value="Split_barrel_FMN-bd"/>
</dbReference>
<dbReference type="Pfam" id="PF01243">
    <property type="entry name" value="PNPOx_N"/>
    <property type="match status" value="1"/>
</dbReference>
<dbReference type="InterPro" id="IPR052917">
    <property type="entry name" value="Stress-Dev_Protein"/>
</dbReference>
<feature type="domain" description="Pyridoxamine 5'-phosphate oxidase N-terminal" evidence="1">
    <location>
        <begin position="4"/>
        <end position="127"/>
    </location>
</feature>
<proteinExistence type="predicted"/>
<evidence type="ECO:0000313" key="2">
    <source>
        <dbReference type="EMBL" id="SDP37543.1"/>
    </source>
</evidence>
<dbReference type="Proteomes" id="UP000199073">
    <property type="component" value="Unassembled WGS sequence"/>
</dbReference>
<dbReference type="EMBL" id="FNJI01000017">
    <property type="protein sequence ID" value="SDP37543.1"/>
    <property type="molecule type" value="Genomic_DNA"/>
</dbReference>
<dbReference type="SUPFAM" id="SSF50475">
    <property type="entry name" value="FMN-binding split barrel"/>
    <property type="match status" value="1"/>
</dbReference>
<dbReference type="RefSeq" id="WP_176761213.1">
    <property type="nucleotide sequence ID" value="NZ_FNJI01000017.1"/>
</dbReference>
<sequence>MSDLKQRILDIIHKPQLASLATVTEKNNPWVRYVVTVGDGNLMLRCATFIESRKVKQIEQNPNVHVTCGVNSLTVMEPYLQIQAQARLSQTRDERHNFWNDMLTPIFSGPDDPNYGVLIIEPYRIEYCTPASLEPEVWTR</sequence>
<protein>
    <submittedName>
        <fullName evidence="2">General stress protein 26</fullName>
    </submittedName>
</protein>
<dbReference type="PANTHER" id="PTHR34818:SF1">
    <property type="entry name" value="PROTEIN BLI-3"/>
    <property type="match status" value="1"/>
</dbReference>
<dbReference type="STRING" id="91360.SAMN05660330_02569"/>
<evidence type="ECO:0000259" key="1">
    <source>
        <dbReference type="Pfam" id="PF01243"/>
    </source>
</evidence>
<dbReference type="PANTHER" id="PTHR34818">
    <property type="entry name" value="PROTEIN BLI-3"/>
    <property type="match status" value="1"/>
</dbReference>
<keyword evidence="3" id="KW-1185">Reference proteome</keyword>
<organism evidence="2 3">
    <name type="scientific">Desulforhopalus singaporensis</name>
    <dbReference type="NCBI Taxonomy" id="91360"/>
    <lineage>
        <taxon>Bacteria</taxon>
        <taxon>Pseudomonadati</taxon>
        <taxon>Thermodesulfobacteriota</taxon>
        <taxon>Desulfobulbia</taxon>
        <taxon>Desulfobulbales</taxon>
        <taxon>Desulfocapsaceae</taxon>
        <taxon>Desulforhopalus</taxon>
    </lineage>
</organism>
<dbReference type="Gene3D" id="2.30.110.10">
    <property type="entry name" value="Electron Transport, Fmn-binding Protein, Chain A"/>
    <property type="match status" value="1"/>
</dbReference>
<dbReference type="AlphaFoldDB" id="A0A1H0S702"/>
<dbReference type="InterPro" id="IPR011576">
    <property type="entry name" value="Pyridox_Oxase_N"/>
</dbReference>
<gene>
    <name evidence="2" type="ORF">SAMN05660330_02569</name>
</gene>
<reference evidence="2 3" key="1">
    <citation type="submission" date="2016-10" db="EMBL/GenBank/DDBJ databases">
        <authorList>
            <person name="de Groot N.N."/>
        </authorList>
    </citation>
    <scope>NUCLEOTIDE SEQUENCE [LARGE SCALE GENOMIC DNA]</scope>
    <source>
        <strain evidence="2 3">DSM 12130</strain>
    </source>
</reference>
<accession>A0A1H0S702</accession>
<evidence type="ECO:0000313" key="3">
    <source>
        <dbReference type="Proteomes" id="UP000199073"/>
    </source>
</evidence>
<name>A0A1H0S702_9BACT</name>